<accession>A0AA35LZK2</accession>
<proteinExistence type="predicted"/>
<dbReference type="AlphaFoldDB" id="A0AA35LZK2"/>
<evidence type="ECO:0000313" key="1">
    <source>
        <dbReference type="EMBL" id="CAI6086949.1"/>
    </source>
</evidence>
<name>A0AA35LZK2_9HYPO</name>
<sequence length="258" mass="28134">RASGGVLNEGSIDWDDILPVPNQPAPPNTVPLLDLDLHLYHLGVDAPVDYDVYWSFADALSLISIRAPNRIATGVEIAQAHVGTSSQAVASMSRPSADYGAAPTLGQGGLRSKPFSMHSVLPFALRVQASDIGSHLGAEERRTSNLRLPGEWGLFVKTSLYVLHRSGTLQGLVRKRAPMVCHDRLDRVQFMPDPFQVLICVNPPQELSEVKIYYSGQCERLTWTHGDVIILHAPCEVEASRIKCISVMVDNSGGPFSE</sequence>
<evidence type="ECO:0000313" key="2">
    <source>
        <dbReference type="Proteomes" id="UP001160390"/>
    </source>
</evidence>
<feature type="non-terminal residue" evidence="1">
    <location>
        <position position="1"/>
    </location>
</feature>
<dbReference type="EMBL" id="CABFNP030000789">
    <property type="protein sequence ID" value="CAI6086949.1"/>
    <property type="molecule type" value="Genomic_DNA"/>
</dbReference>
<reference evidence="1" key="1">
    <citation type="submission" date="2023-01" db="EMBL/GenBank/DDBJ databases">
        <authorList>
            <person name="Piombo E."/>
        </authorList>
    </citation>
    <scope>NUCLEOTIDE SEQUENCE</scope>
</reference>
<keyword evidence="2" id="KW-1185">Reference proteome</keyword>
<protein>
    <submittedName>
        <fullName evidence="1">Uncharacterized protein</fullName>
    </submittedName>
</protein>
<comment type="caution">
    <text evidence="1">The sequence shown here is derived from an EMBL/GenBank/DDBJ whole genome shotgun (WGS) entry which is preliminary data.</text>
</comment>
<dbReference type="Proteomes" id="UP001160390">
    <property type="component" value="Unassembled WGS sequence"/>
</dbReference>
<gene>
    <name evidence="1" type="ORF">CCHLO57077_00009942</name>
</gene>
<organism evidence="1 2">
    <name type="scientific">Clonostachys chloroleuca</name>
    <dbReference type="NCBI Taxonomy" id="1926264"/>
    <lineage>
        <taxon>Eukaryota</taxon>
        <taxon>Fungi</taxon>
        <taxon>Dikarya</taxon>
        <taxon>Ascomycota</taxon>
        <taxon>Pezizomycotina</taxon>
        <taxon>Sordariomycetes</taxon>
        <taxon>Hypocreomycetidae</taxon>
        <taxon>Hypocreales</taxon>
        <taxon>Bionectriaceae</taxon>
        <taxon>Clonostachys</taxon>
    </lineage>
</organism>